<evidence type="ECO:0000256" key="1">
    <source>
        <dbReference type="SAM" id="Phobius"/>
    </source>
</evidence>
<dbReference type="InterPro" id="IPR028036">
    <property type="entry name" value="DMAC1-like_dom"/>
</dbReference>
<feature type="transmembrane region" description="Helical" evidence="1">
    <location>
        <begin position="37"/>
        <end position="58"/>
    </location>
</feature>
<keyword evidence="1" id="KW-0472">Membrane</keyword>
<evidence type="ECO:0000313" key="4">
    <source>
        <dbReference type="Proteomes" id="UP000434172"/>
    </source>
</evidence>
<sequence length="98" mass="10859">MFGGGDKVPNVGTLDKPEKLDDLLREDRGDDCMSCRVVGSGAFLGLAAYNYMSGMGQLEKNRPLILKSKSMFGMQSRKMGIISISLGLTYLGIWRFFR</sequence>
<keyword evidence="4" id="KW-1185">Reference proteome</keyword>
<dbReference type="Pfam" id="PF15055">
    <property type="entry name" value="DMAC1_Dmo2"/>
    <property type="match status" value="1"/>
</dbReference>
<evidence type="ECO:0000313" key="3">
    <source>
        <dbReference type="EMBL" id="KAF0328965.1"/>
    </source>
</evidence>
<dbReference type="PANTHER" id="PTHR28048">
    <property type="entry name" value="ACR195WP"/>
    <property type="match status" value="1"/>
</dbReference>
<dbReference type="OrthoDB" id="6604875at2759"/>
<dbReference type="Proteomes" id="UP000434172">
    <property type="component" value="Unassembled WGS sequence"/>
</dbReference>
<organism evidence="3 4">
    <name type="scientific">Colletotrichum asianum</name>
    <dbReference type="NCBI Taxonomy" id="702518"/>
    <lineage>
        <taxon>Eukaryota</taxon>
        <taxon>Fungi</taxon>
        <taxon>Dikarya</taxon>
        <taxon>Ascomycota</taxon>
        <taxon>Pezizomycotina</taxon>
        <taxon>Sordariomycetes</taxon>
        <taxon>Hypocreomycetidae</taxon>
        <taxon>Glomerellales</taxon>
        <taxon>Glomerellaceae</taxon>
        <taxon>Colletotrichum</taxon>
        <taxon>Colletotrichum gloeosporioides species complex</taxon>
    </lineage>
</organism>
<evidence type="ECO:0000259" key="2">
    <source>
        <dbReference type="Pfam" id="PF15055"/>
    </source>
</evidence>
<dbReference type="PANTHER" id="PTHR28048:SF1">
    <property type="entry name" value="ACR195WP"/>
    <property type="match status" value="1"/>
</dbReference>
<name>A0A8H3WMM1_9PEZI</name>
<proteinExistence type="predicted"/>
<feature type="transmembrane region" description="Helical" evidence="1">
    <location>
        <begin position="79"/>
        <end position="97"/>
    </location>
</feature>
<dbReference type="InterPro" id="IPR053092">
    <property type="entry name" value="Mitochondrial_unc_protein"/>
</dbReference>
<keyword evidence="1" id="KW-1133">Transmembrane helix</keyword>
<dbReference type="AlphaFoldDB" id="A0A8H3WMM1"/>
<gene>
    <name evidence="3" type="ORF">GQ607_003633</name>
</gene>
<feature type="domain" description="Distal membrane-arm assembly complex protein 1-like" evidence="2">
    <location>
        <begin position="31"/>
        <end position="68"/>
    </location>
</feature>
<accession>A0A8H3WMM1</accession>
<reference evidence="3 4" key="1">
    <citation type="submission" date="2019-12" db="EMBL/GenBank/DDBJ databases">
        <title>A genome sequence resource for the geographically widespread anthracnose pathogen Colletotrichum asianum.</title>
        <authorList>
            <person name="Meng Y."/>
        </authorList>
    </citation>
    <scope>NUCLEOTIDE SEQUENCE [LARGE SCALE GENOMIC DNA]</scope>
    <source>
        <strain evidence="3 4">ICMP 18580</strain>
    </source>
</reference>
<comment type="caution">
    <text evidence="3">The sequence shown here is derived from an EMBL/GenBank/DDBJ whole genome shotgun (WGS) entry which is preliminary data.</text>
</comment>
<dbReference type="EMBL" id="WOWK01000014">
    <property type="protein sequence ID" value="KAF0328965.1"/>
    <property type="molecule type" value="Genomic_DNA"/>
</dbReference>
<protein>
    <recommendedName>
        <fullName evidence="2">Distal membrane-arm assembly complex protein 1-like domain-containing protein</fullName>
    </recommendedName>
</protein>
<keyword evidence="1" id="KW-0812">Transmembrane</keyword>